<proteinExistence type="inferred from homology"/>
<comment type="catalytic activity">
    <reaction evidence="8">
        <text>N-terminal L-seryl-L-prolyl-L-lysyl-[protein] + 3 S-adenosyl-L-methionine = N-terminal N,N,N-trimethyl-L-seryl-L-prolyl-L-lysyl-[protein] + 3 S-adenosyl-L-homocysteine + 3 H(+)</text>
        <dbReference type="Rhea" id="RHEA:54724"/>
        <dbReference type="Rhea" id="RHEA-COMP:13789"/>
        <dbReference type="Rhea" id="RHEA-COMP:13973"/>
        <dbReference type="ChEBI" id="CHEBI:15378"/>
        <dbReference type="ChEBI" id="CHEBI:57856"/>
        <dbReference type="ChEBI" id="CHEBI:59789"/>
        <dbReference type="ChEBI" id="CHEBI:138061"/>
        <dbReference type="ChEBI" id="CHEBI:138317"/>
        <dbReference type="EC" id="2.1.1.244"/>
    </reaction>
</comment>
<dbReference type="PANTHER" id="PTHR12753">
    <property type="entry name" value="AD-003 - RELATED"/>
    <property type="match status" value="1"/>
</dbReference>
<dbReference type="InParanoid" id="H0ECP2"/>
<evidence type="ECO:0000256" key="2">
    <source>
        <dbReference type="ARBA" id="ARBA00022603"/>
    </source>
</evidence>
<dbReference type="Pfam" id="PF05891">
    <property type="entry name" value="Methyltransf_PK"/>
    <property type="match status" value="1"/>
</dbReference>
<gene>
    <name evidence="11" type="ORF">M7I_0186</name>
</gene>
<dbReference type="HOGENOM" id="CLU_1354726_0_0_1"/>
<evidence type="ECO:0000256" key="9">
    <source>
        <dbReference type="ARBA" id="ARBA00047885"/>
    </source>
</evidence>
<organism evidence="11 12">
    <name type="scientific">Glarea lozoyensis (strain ATCC 74030 / MF5533)</name>
    <dbReference type="NCBI Taxonomy" id="1104152"/>
    <lineage>
        <taxon>Eukaryota</taxon>
        <taxon>Fungi</taxon>
        <taxon>Dikarya</taxon>
        <taxon>Ascomycota</taxon>
        <taxon>Pezizomycotina</taxon>
        <taxon>Leotiomycetes</taxon>
        <taxon>Helotiales</taxon>
        <taxon>Helotiaceae</taxon>
        <taxon>Glarea</taxon>
    </lineage>
</organism>
<name>H0ECP2_GLAL7</name>
<comment type="caution">
    <text evidence="11">The sequence shown here is derived from an EMBL/GenBank/DDBJ whole genome shotgun (WGS) entry which is preliminary data.</text>
</comment>
<dbReference type="EMBL" id="AGUE01000006">
    <property type="protein sequence ID" value="EHL03546.1"/>
    <property type="molecule type" value="Genomic_DNA"/>
</dbReference>
<evidence type="ECO:0000256" key="3">
    <source>
        <dbReference type="ARBA" id="ARBA00022679"/>
    </source>
</evidence>
<sequence>MLGGGFPYVSKVDLLGSRAFLRKIGVVGGSVKEVGRAVDCGAGIGRITSGLLLSIAKTVDIVEPISKFTDALSGTPGIGQIFNTGLESWTPSPEPGYDIVWNQWCLGHLTDDQLVNYLNKCRSALTERGLVIVKENLSSSGHDLFDEVDSSVTRTTAGTFKTKCHHNIEAKYAVFYYLGSHLGQASLSSKTSLVSAETKLQG</sequence>
<keyword evidence="4" id="KW-0949">S-adenosyl-L-methionine</keyword>
<keyword evidence="12" id="KW-1185">Reference proteome</keyword>
<evidence type="ECO:0000256" key="5">
    <source>
        <dbReference type="ARBA" id="ARBA00039112"/>
    </source>
</evidence>
<dbReference type="PANTHER" id="PTHR12753:SF0">
    <property type="entry name" value="ALPHA N-TERMINAL PROTEIN METHYLTRANSFERASE 1"/>
    <property type="match status" value="1"/>
</dbReference>
<dbReference type="InterPro" id="IPR008576">
    <property type="entry name" value="MeTrfase_NTM1"/>
</dbReference>
<evidence type="ECO:0000313" key="12">
    <source>
        <dbReference type="Proteomes" id="UP000005446"/>
    </source>
</evidence>
<dbReference type="GO" id="GO:0005737">
    <property type="term" value="C:cytoplasm"/>
    <property type="evidence" value="ECO:0007669"/>
    <property type="project" value="TreeGrafter"/>
</dbReference>
<evidence type="ECO:0000256" key="10">
    <source>
        <dbReference type="ARBA" id="ARBA00048167"/>
    </source>
</evidence>
<dbReference type="SUPFAM" id="SSF53335">
    <property type="entry name" value="S-adenosyl-L-methionine-dependent methyltransferases"/>
    <property type="match status" value="1"/>
</dbReference>
<dbReference type="Gene3D" id="3.40.50.150">
    <property type="entry name" value="Vaccinia Virus protein VP39"/>
    <property type="match status" value="1"/>
</dbReference>
<dbReference type="GO" id="GO:0032259">
    <property type="term" value="P:methylation"/>
    <property type="evidence" value="ECO:0007669"/>
    <property type="project" value="UniProtKB-KW"/>
</dbReference>
<protein>
    <recommendedName>
        <fullName evidence="6">Alpha N-terminal protein methyltransferase 1</fullName>
        <ecNumber evidence="5">2.1.1.244</ecNumber>
    </recommendedName>
    <alternativeName>
        <fullName evidence="7">X-Pro-Lys N-terminal protein methyltransferase 1</fullName>
    </alternativeName>
</protein>
<keyword evidence="3 11" id="KW-0808">Transferase</keyword>
<comment type="similarity">
    <text evidence="1">Belongs to the methyltransferase superfamily. NTM1 family.</text>
</comment>
<comment type="catalytic activity">
    <reaction evidence="10">
        <text>N-terminal L-alanyl-L-prolyl-L-lysyl-[protein] + 3 S-adenosyl-L-methionine = N-terminal N,N,N-trimethyl-L-alanyl-L-prolyl-L-lysyl-[protein] + 3 S-adenosyl-L-homocysteine + 3 H(+)</text>
        <dbReference type="Rhea" id="RHEA:54712"/>
        <dbReference type="Rhea" id="RHEA-COMP:13785"/>
        <dbReference type="Rhea" id="RHEA-COMP:13971"/>
        <dbReference type="ChEBI" id="CHEBI:15378"/>
        <dbReference type="ChEBI" id="CHEBI:57856"/>
        <dbReference type="ChEBI" id="CHEBI:59789"/>
        <dbReference type="ChEBI" id="CHEBI:138057"/>
        <dbReference type="ChEBI" id="CHEBI:138315"/>
        <dbReference type="EC" id="2.1.1.244"/>
    </reaction>
</comment>
<dbReference type="AlphaFoldDB" id="H0ECP2"/>
<dbReference type="OrthoDB" id="1298661at2759"/>
<evidence type="ECO:0000256" key="1">
    <source>
        <dbReference type="ARBA" id="ARBA00009059"/>
    </source>
</evidence>
<reference evidence="11 12" key="1">
    <citation type="journal article" date="2012" name="Eukaryot. Cell">
        <title>Genome sequence of the fungus Glarea lozoyensis: the first genome sequence of a species from the Helotiaceae family.</title>
        <authorList>
            <person name="Youssar L."/>
            <person name="Gruening B.A."/>
            <person name="Erxleben A."/>
            <person name="Guenther S."/>
            <person name="Huettel W."/>
        </authorList>
    </citation>
    <scope>NUCLEOTIDE SEQUENCE [LARGE SCALE GENOMIC DNA]</scope>
    <source>
        <strain evidence="12">ATCC 74030 / MF5533</strain>
    </source>
</reference>
<dbReference type="InterPro" id="IPR029063">
    <property type="entry name" value="SAM-dependent_MTases_sf"/>
</dbReference>
<evidence type="ECO:0000313" key="11">
    <source>
        <dbReference type="EMBL" id="EHL03546.1"/>
    </source>
</evidence>
<dbReference type="EC" id="2.1.1.244" evidence="5"/>
<dbReference type="FunCoup" id="H0ECP2">
    <property type="interactions" value="244"/>
</dbReference>
<evidence type="ECO:0000256" key="8">
    <source>
        <dbReference type="ARBA" id="ARBA00047306"/>
    </source>
</evidence>
<accession>H0ECP2</accession>
<dbReference type="CDD" id="cd02440">
    <property type="entry name" value="AdoMet_MTases"/>
    <property type="match status" value="1"/>
</dbReference>
<keyword evidence="2 11" id="KW-0489">Methyltransferase</keyword>
<evidence type="ECO:0000256" key="7">
    <source>
        <dbReference type="ARBA" id="ARBA00043129"/>
    </source>
</evidence>
<evidence type="ECO:0000256" key="4">
    <source>
        <dbReference type="ARBA" id="ARBA00022691"/>
    </source>
</evidence>
<comment type="catalytic activity">
    <reaction evidence="9">
        <text>N-terminal L-prolyl-L-prolyl-L-lysyl-[protein] + 2 S-adenosyl-L-methionine = N-terminal N,N-dimethyl-L-prolyl-L-prolyl-L-lysyl-[protein] + 2 S-adenosyl-L-homocysteine + 2 H(+)</text>
        <dbReference type="Rhea" id="RHEA:54736"/>
        <dbReference type="Rhea" id="RHEA-COMP:13787"/>
        <dbReference type="Rhea" id="RHEA-COMP:13974"/>
        <dbReference type="ChEBI" id="CHEBI:15378"/>
        <dbReference type="ChEBI" id="CHEBI:57856"/>
        <dbReference type="ChEBI" id="CHEBI:59789"/>
        <dbReference type="ChEBI" id="CHEBI:138059"/>
        <dbReference type="ChEBI" id="CHEBI:138318"/>
        <dbReference type="EC" id="2.1.1.244"/>
    </reaction>
</comment>
<evidence type="ECO:0000256" key="6">
    <source>
        <dbReference type="ARBA" id="ARBA00039449"/>
    </source>
</evidence>
<dbReference type="Proteomes" id="UP000005446">
    <property type="component" value="Unassembled WGS sequence"/>
</dbReference>
<dbReference type="GO" id="GO:0071885">
    <property type="term" value="F:N-terminal protein N-methyltransferase activity"/>
    <property type="evidence" value="ECO:0007669"/>
    <property type="project" value="UniProtKB-EC"/>
</dbReference>